<evidence type="ECO:0000313" key="13">
    <source>
        <dbReference type="EMBL" id="RDW70496.1"/>
    </source>
</evidence>
<evidence type="ECO:0000256" key="9">
    <source>
        <dbReference type="ARBA" id="ARBA00023288"/>
    </source>
</evidence>
<keyword evidence="9 11" id="KW-0449">Lipoprotein</keyword>
<keyword evidence="5 11" id="KW-0808">Transferase</keyword>
<keyword evidence="4 11" id="KW-0336">GPI-anchor</keyword>
<sequence length="485" mass="52394">MVATYGRILAAACALATTASAVTPVIVKGKDFVNSETGDRFQILGVDYQPGGTNAVNGKSDPLTDKEACLRDAALMQQLGVNTIRIYNLAPDLNHDECVSIFNAAGIYMILDVNSPLYPGYIDRTAPWTTYTKDYYTQVFGIIEAFKDYPNTLAFFAGNEVINEDSVEQVPQYIRAVQRDMKEYISNHLDRSIPVGYSAADVRPILEDTLNYFMCEDEDYPNSHSDFFGLNSYSWCGDASYKSSGYDKLTEMMSDATIPVFFSEYGCNEVQPREFTEVQAIYGEEMTATFSGGLVYEYTQEDNDYGLVKVNDNDTLTLLVDFDNLQTQYAKLDMDRISSSNATQTSVKSIKCSADLIQNGTFSSNFTLPAKPPGVQKLIDDGYTKVDAGKIVDVESQEVSTTIYDHNGQKITGLKLNVLADGQSNQPGNSTIGSSSNSSGSSSSASASGSDGDSDSGDGGNAAGTVAVPVGLATVAATIFGLVML</sequence>
<evidence type="ECO:0000256" key="4">
    <source>
        <dbReference type="ARBA" id="ARBA00022622"/>
    </source>
</evidence>
<evidence type="ECO:0000256" key="8">
    <source>
        <dbReference type="ARBA" id="ARBA00023180"/>
    </source>
</evidence>
<evidence type="ECO:0000256" key="12">
    <source>
        <dbReference type="SAM" id="MobiDB-lite"/>
    </source>
</evidence>
<comment type="similarity">
    <text evidence="2 11">Belongs to the glycosyl hydrolase 72 family.</text>
</comment>
<dbReference type="Proteomes" id="UP000256690">
    <property type="component" value="Unassembled WGS sequence"/>
</dbReference>
<comment type="caution">
    <text evidence="13">The sequence shown here is derived from an EMBL/GenBank/DDBJ whole genome shotgun (WGS) entry which is preliminary data.</text>
</comment>
<evidence type="ECO:0000256" key="11">
    <source>
        <dbReference type="RuleBase" id="RU361209"/>
    </source>
</evidence>
<dbReference type="SUPFAM" id="SSF51445">
    <property type="entry name" value="(Trans)glycosidases"/>
    <property type="match status" value="1"/>
</dbReference>
<evidence type="ECO:0000313" key="14">
    <source>
        <dbReference type="Proteomes" id="UP000256690"/>
    </source>
</evidence>
<gene>
    <name evidence="13" type="ORF">DSM5745_08007</name>
</gene>
<comment type="subcellular location">
    <subcellularLocation>
        <location evidence="1 11">Cell membrane</location>
        <topology evidence="1 11">Lipid-anchor</topology>
        <topology evidence="1 11">GPI-anchor</topology>
    </subcellularLocation>
</comment>
<dbReference type="OrthoDB" id="421038at2759"/>
<dbReference type="GO" id="GO:0071970">
    <property type="term" value="P:fungal-type cell wall (1-&gt;3)-beta-D-glucan biosynthetic process"/>
    <property type="evidence" value="ECO:0007669"/>
    <property type="project" value="TreeGrafter"/>
</dbReference>
<feature type="chain" id="PRO_5017493963" description="1,3-beta-glucanosyltransferase" evidence="11">
    <location>
        <begin position="22"/>
        <end position="485"/>
    </location>
</feature>
<organism evidence="13 14">
    <name type="scientific">Aspergillus mulundensis</name>
    <dbReference type="NCBI Taxonomy" id="1810919"/>
    <lineage>
        <taxon>Eukaryota</taxon>
        <taxon>Fungi</taxon>
        <taxon>Dikarya</taxon>
        <taxon>Ascomycota</taxon>
        <taxon>Pezizomycotina</taxon>
        <taxon>Eurotiomycetes</taxon>
        <taxon>Eurotiomycetidae</taxon>
        <taxon>Eurotiales</taxon>
        <taxon>Aspergillaceae</taxon>
        <taxon>Aspergillus</taxon>
        <taxon>Aspergillus subgen. Nidulantes</taxon>
    </lineage>
</organism>
<name>A0A3D8R934_9EURO</name>
<dbReference type="Gene3D" id="3.20.20.80">
    <property type="entry name" value="Glycosidases"/>
    <property type="match status" value="1"/>
</dbReference>
<proteinExistence type="inferred from homology"/>
<dbReference type="GO" id="GO:0005886">
    <property type="term" value="C:plasma membrane"/>
    <property type="evidence" value="ECO:0007669"/>
    <property type="project" value="UniProtKB-SubCell"/>
</dbReference>
<evidence type="ECO:0000256" key="6">
    <source>
        <dbReference type="ARBA" id="ARBA00022729"/>
    </source>
</evidence>
<dbReference type="PANTHER" id="PTHR31468">
    <property type="entry name" value="1,3-BETA-GLUCANOSYLTRANSFERASE GAS1"/>
    <property type="match status" value="1"/>
</dbReference>
<dbReference type="GO" id="GO:0042124">
    <property type="term" value="F:1,3-beta-glucanosyltransferase activity"/>
    <property type="evidence" value="ECO:0007669"/>
    <property type="project" value="TreeGrafter"/>
</dbReference>
<evidence type="ECO:0000256" key="1">
    <source>
        <dbReference type="ARBA" id="ARBA00004609"/>
    </source>
</evidence>
<dbReference type="GO" id="GO:0031505">
    <property type="term" value="P:fungal-type cell wall organization"/>
    <property type="evidence" value="ECO:0007669"/>
    <property type="project" value="TreeGrafter"/>
</dbReference>
<dbReference type="InterPro" id="IPR004886">
    <property type="entry name" value="Glucanosyltransferase"/>
</dbReference>
<dbReference type="InterPro" id="IPR017853">
    <property type="entry name" value="GH"/>
</dbReference>
<feature type="compositionally biased region" description="Low complexity" evidence="12">
    <location>
        <begin position="433"/>
        <end position="451"/>
    </location>
</feature>
<evidence type="ECO:0000256" key="2">
    <source>
        <dbReference type="ARBA" id="ARBA00007528"/>
    </source>
</evidence>
<dbReference type="GO" id="GO:0098552">
    <property type="term" value="C:side of membrane"/>
    <property type="evidence" value="ECO:0007669"/>
    <property type="project" value="UniProtKB-KW"/>
</dbReference>
<accession>A0A3D8R934</accession>
<keyword evidence="3" id="KW-1003">Cell membrane</keyword>
<protein>
    <recommendedName>
        <fullName evidence="11">1,3-beta-glucanosyltransferase</fullName>
        <ecNumber evidence="11">2.4.1.-</ecNumber>
    </recommendedName>
</protein>
<feature type="signal peptide" evidence="11">
    <location>
        <begin position="1"/>
        <end position="21"/>
    </location>
</feature>
<evidence type="ECO:0000256" key="7">
    <source>
        <dbReference type="ARBA" id="ARBA00023136"/>
    </source>
</evidence>
<comment type="function">
    <text evidence="10">Splits internally a 1,3-beta-glucan molecule and transfers the newly generated reducing end (the donor) to the non-reducing end of another 1,3-beta-glucan molecule (the acceptor) forming a 1,3-beta linkage, resulting in the elongation of 1,3-beta-glucan chains in the cell wall. Involved in cell wall morphogenesis.</text>
</comment>
<dbReference type="EC" id="2.4.1.-" evidence="11"/>
<keyword evidence="14" id="KW-1185">Reference proteome</keyword>
<keyword evidence="6 11" id="KW-0732">Signal</keyword>
<dbReference type="EMBL" id="PVWQ01000010">
    <property type="protein sequence ID" value="RDW70496.1"/>
    <property type="molecule type" value="Genomic_DNA"/>
</dbReference>
<dbReference type="RefSeq" id="XP_026601027.1">
    <property type="nucleotide sequence ID" value="XM_026750023.1"/>
</dbReference>
<keyword evidence="7 11" id="KW-0472">Membrane</keyword>
<dbReference type="GeneID" id="38118377"/>
<dbReference type="FunFam" id="3.20.20.80:FF:000032">
    <property type="entry name" value="1,3-beta-glucanosyltransferase"/>
    <property type="match status" value="1"/>
</dbReference>
<evidence type="ECO:0000256" key="3">
    <source>
        <dbReference type="ARBA" id="ARBA00022475"/>
    </source>
</evidence>
<feature type="region of interest" description="Disordered" evidence="12">
    <location>
        <begin position="422"/>
        <end position="460"/>
    </location>
</feature>
<evidence type="ECO:0000256" key="10">
    <source>
        <dbReference type="ARBA" id="ARBA00025026"/>
    </source>
</evidence>
<evidence type="ECO:0000256" key="5">
    <source>
        <dbReference type="ARBA" id="ARBA00022679"/>
    </source>
</evidence>
<dbReference type="Pfam" id="PF03198">
    <property type="entry name" value="Glyco_hydro_72"/>
    <property type="match status" value="1"/>
</dbReference>
<reference evidence="13 14" key="1">
    <citation type="journal article" date="2018" name="IMA Fungus">
        <title>IMA Genome-F 9: Draft genome sequence of Annulohypoxylon stygium, Aspergillus mulundensis, Berkeleyomyces basicola (syn. Thielaviopsis basicola), Ceratocystis smalleyi, two Cercospora beticola strains, Coleophoma cylindrospora, Fusarium fracticaudum, Phialophora cf. hyalina, and Morchella septimelata.</title>
        <authorList>
            <person name="Wingfield B.D."/>
            <person name="Bills G.F."/>
            <person name="Dong Y."/>
            <person name="Huang W."/>
            <person name="Nel W.J."/>
            <person name="Swalarsk-Parry B.S."/>
            <person name="Vaghefi N."/>
            <person name="Wilken P.M."/>
            <person name="An Z."/>
            <person name="de Beer Z.W."/>
            <person name="De Vos L."/>
            <person name="Chen L."/>
            <person name="Duong T.A."/>
            <person name="Gao Y."/>
            <person name="Hammerbacher A."/>
            <person name="Kikkert J.R."/>
            <person name="Li Y."/>
            <person name="Li H."/>
            <person name="Li K."/>
            <person name="Li Q."/>
            <person name="Liu X."/>
            <person name="Ma X."/>
            <person name="Naidoo K."/>
            <person name="Pethybridge S.J."/>
            <person name="Sun J."/>
            <person name="Steenkamp E.T."/>
            <person name="van der Nest M.A."/>
            <person name="van Wyk S."/>
            <person name="Wingfield M.J."/>
            <person name="Xiong C."/>
            <person name="Yue Q."/>
            <person name="Zhang X."/>
        </authorList>
    </citation>
    <scope>NUCLEOTIDE SEQUENCE [LARGE SCALE GENOMIC DNA]</scope>
    <source>
        <strain evidence="13 14">DSM 5745</strain>
    </source>
</reference>
<feature type="compositionally biased region" description="Polar residues" evidence="12">
    <location>
        <begin position="422"/>
        <end position="432"/>
    </location>
</feature>
<dbReference type="AlphaFoldDB" id="A0A3D8R934"/>
<keyword evidence="8" id="KW-0325">Glycoprotein</keyword>
<dbReference type="PANTHER" id="PTHR31468:SF4">
    <property type="entry name" value="1,3-BETA-GLUCANOSYLTRANSFERASE GAS3-RELATED"/>
    <property type="match status" value="1"/>
</dbReference>